<keyword evidence="2 3" id="KW-0808">Transferase</keyword>
<proteinExistence type="inferred from homology"/>
<comment type="caution">
    <text evidence="5">The sequence shown here is derived from an EMBL/GenBank/DDBJ whole genome shotgun (WGS) entry which is preliminary data.</text>
</comment>
<dbReference type="Pfam" id="PF00685">
    <property type="entry name" value="Sulfotransfer_1"/>
    <property type="match status" value="2"/>
</dbReference>
<dbReference type="InterPro" id="IPR027417">
    <property type="entry name" value="P-loop_NTPase"/>
</dbReference>
<feature type="domain" description="Sulfotransferase" evidence="4">
    <location>
        <begin position="122"/>
        <end position="234"/>
    </location>
</feature>
<evidence type="ECO:0000259" key="4">
    <source>
        <dbReference type="Pfam" id="PF00685"/>
    </source>
</evidence>
<feature type="domain" description="Sulfotransferase" evidence="4">
    <location>
        <begin position="37"/>
        <end position="95"/>
    </location>
</feature>
<evidence type="ECO:0000256" key="1">
    <source>
        <dbReference type="ARBA" id="ARBA00005771"/>
    </source>
</evidence>
<keyword evidence="6" id="KW-1185">Reference proteome</keyword>
<dbReference type="GO" id="GO:0008146">
    <property type="term" value="F:sulfotransferase activity"/>
    <property type="evidence" value="ECO:0007669"/>
    <property type="project" value="InterPro"/>
</dbReference>
<accession>A0AAV6ZB83</accession>
<dbReference type="EMBL" id="WNYA01002095">
    <property type="protein sequence ID" value="KAG8544649.1"/>
    <property type="molecule type" value="Genomic_DNA"/>
</dbReference>
<evidence type="ECO:0000256" key="3">
    <source>
        <dbReference type="RuleBase" id="RU361155"/>
    </source>
</evidence>
<evidence type="ECO:0000256" key="2">
    <source>
        <dbReference type="ARBA" id="ARBA00022679"/>
    </source>
</evidence>
<dbReference type="PANTHER" id="PTHR11783">
    <property type="entry name" value="SULFOTRANSFERASE SULT"/>
    <property type="match status" value="1"/>
</dbReference>
<sequence>MDTEWHRKDWVKVRGVPIVWPFTPNWERIDHFRAREDDIVIATYPKSGTTWMSEIVDAVLNDGDIEKCQRDVIFQKVPMLEFCVPGAVPPGTGKLPTFFSVTIQHILTWRGEEYLRTVQCLYHWIDEQSHPRAGSREEYVEKFLCGNVGDGPWGTHVKESEAVETKKNILMTDPKREIRKVMTFLGKDLSEDVLDKICLHTSFKAMKENPTTNYTPLSSAIMDQSVSPFMRKGRIRPILR</sequence>
<dbReference type="AlphaFoldDB" id="A0AAV6ZB83"/>
<dbReference type="EC" id="2.8.2.-" evidence="3"/>
<dbReference type="Proteomes" id="UP000824782">
    <property type="component" value="Unassembled WGS sequence"/>
</dbReference>
<dbReference type="InterPro" id="IPR000863">
    <property type="entry name" value="Sulfotransferase_dom"/>
</dbReference>
<comment type="similarity">
    <text evidence="1 3">Belongs to the sulfotransferase 1 family.</text>
</comment>
<gene>
    <name evidence="5" type="ORF">GDO81_022126</name>
</gene>
<dbReference type="SUPFAM" id="SSF52540">
    <property type="entry name" value="P-loop containing nucleoside triphosphate hydrolases"/>
    <property type="match status" value="1"/>
</dbReference>
<evidence type="ECO:0000313" key="5">
    <source>
        <dbReference type="EMBL" id="KAG8544649.1"/>
    </source>
</evidence>
<reference evidence="5" key="1">
    <citation type="thesis" date="2020" institute="ProQuest LLC" country="789 East Eisenhower Parkway, Ann Arbor, MI, USA">
        <title>Comparative Genomics and Chromosome Evolution.</title>
        <authorList>
            <person name="Mudd A.B."/>
        </authorList>
    </citation>
    <scope>NUCLEOTIDE SEQUENCE</scope>
    <source>
        <strain evidence="5">237g6f4</strain>
        <tissue evidence="5">Blood</tissue>
    </source>
</reference>
<evidence type="ECO:0000313" key="6">
    <source>
        <dbReference type="Proteomes" id="UP000824782"/>
    </source>
</evidence>
<protein>
    <recommendedName>
        <fullName evidence="3">Sulfotransferase</fullName>
        <ecNumber evidence="3">2.8.2.-</ecNumber>
    </recommendedName>
</protein>
<dbReference type="Gene3D" id="3.40.50.300">
    <property type="entry name" value="P-loop containing nucleotide triphosphate hydrolases"/>
    <property type="match status" value="2"/>
</dbReference>
<name>A0AAV6ZB83_ENGPU</name>
<organism evidence="5 6">
    <name type="scientific">Engystomops pustulosus</name>
    <name type="common">Tungara frog</name>
    <name type="synonym">Physalaemus pustulosus</name>
    <dbReference type="NCBI Taxonomy" id="76066"/>
    <lineage>
        <taxon>Eukaryota</taxon>
        <taxon>Metazoa</taxon>
        <taxon>Chordata</taxon>
        <taxon>Craniata</taxon>
        <taxon>Vertebrata</taxon>
        <taxon>Euteleostomi</taxon>
        <taxon>Amphibia</taxon>
        <taxon>Batrachia</taxon>
        <taxon>Anura</taxon>
        <taxon>Neobatrachia</taxon>
        <taxon>Hyloidea</taxon>
        <taxon>Leptodactylidae</taxon>
        <taxon>Leiuperinae</taxon>
        <taxon>Engystomops</taxon>
    </lineage>
</organism>